<dbReference type="GO" id="GO:0000398">
    <property type="term" value="P:mRNA splicing, via spliceosome"/>
    <property type="evidence" value="ECO:0007669"/>
    <property type="project" value="InterPro"/>
</dbReference>
<feature type="domain" description="SKI-interacting protein SKIP SNW" evidence="3">
    <location>
        <begin position="119"/>
        <end position="262"/>
    </location>
</feature>
<dbReference type="GO" id="GO:0005681">
    <property type="term" value="C:spliceosomal complex"/>
    <property type="evidence" value="ECO:0007669"/>
    <property type="project" value="InterPro"/>
</dbReference>
<dbReference type="AlphaFoldDB" id="A0A090MDG7"/>
<evidence type="ECO:0000256" key="2">
    <source>
        <dbReference type="SAM" id="MobiDB-lite"/>
    </source>
</evidence>
<proteinExistence type="inferred from homology"/>
<dbReference type="OrthoDB" id="666364at2759"/>
<dbReference type="KEGG" id="ota:OT_ostta02g01160"/>
<reference evidence="5" key="1">
    <citation type="journal article" date="2006" name="Proc. Natl. Acad. Sci. U.S.A.">
        <title>Genome analysis of the smallest free-living eukaryote Ostreococcus tauri unveils many unique features.</title>
        <authorList>
            <person name="Derelle E."/>
            <person name="Ferraz C."/>
            <person name="Rombauts S."/>
            <person name="Rouze P."/>
            <person name="Worden A.Z."/>
            <person name="Robbens S."/>
            <person name="Partensky F."/>
            <person name="Degroeve S."/>
            <person name="Echeynie S."/>
            <person name="Cooke R."/>
            <person name="Saeys Y."/>
            <person name="Wuyts J."/>
            <person name="Jabbari K."/>
            <person name="Bowler C."/>
            <person name="Panaud O."/>
            <person name="Piegu B."/>
            <person name="Ball S.G."/>
            <person name="Ral J.-P."/>
            <person name="Bouget F.-Y."/>
            <person name="Piganeau G."/>
            <person name="De Baets B."/>
            <person name="Picard A."/>
            <person name="Delseny M."/>
            <person name="Demaille J."/>
            <person name="Van de Peer Y."/>
            <person name="Moreau H."/>
        </authorList>
    </citation>
    <scope>NUCLEOTIDE SEQUENCE [LARGE SCALE GENOMIC DNA]</scope>
    <source>
        <strain evidence="5">OTTH 0595 / CCAP 157/2 / RCC745</strain>
    </source>
</reference>
<dbReference type="InterPro" id="IPR017862">
    <property type="entry name" value="SKI-int_prot_SKIP"/>
</dbReference>
<protein>
    <submittedName>
        <fullName evidence="4">SKI-interacting protein SKIP, SNW domain</fullName>
    </submittedName>
</protein>
<keyword evidence="5" id="KW-1185">Reference proteome</keyword>
<dbReference type="Pfam" id="PF02731">
    <property type="entry name" value="SKIP_SNW"/>
    <property type="match status" value="1"/>
</dbReference>
<gene>
    <name evidence="4" type="ORF">OT_ostta02g01160</name>
</gene>
<dbReference type="InterPro" id="IPR004015">
    <property type="entry name" value="SKI-int_prot_SKIP_SNW-dom"/>
</dbReference>
<dbReference type="InParanoid" id="A0A090MDG7"/>
<dbReference type="PANTHER" id="PTHR12096">
    <property type="entry name" value="NUCLEAR PROTEIN SKIP-RELATED"/>
    <property type="match status" value="1"/>
</dbReference>
<sequence>MSSYLALYGDIRARRQQPALGDCGAYPEKFAAEALDERFARDDRRLESTSFRNALTEHKRQVSLQQNETNLRREKLSTPKTLELENKQVRDAIRRRLLPGNQNLIQTHSAESRYIKYEPTGSKERVVKVQQLQQDPLNPPPFRLKKDPGEPNKAIAAVTQSPPRKLTEEDREAWKIPSSVSNWKNSKGYTIPLDKRLAADGRGLVDVKISDNFAKFTEALYVAEQSARISVETRAGVRKQLKQQEQVSREKRIREIAAQALETGSAGGKLEDESQASSRHKRAKR</sequence>
<feature type="region of interest" description="Disordered" evidence="2">
    <location>
        <begin position="258"/>
        <end position="285"/>
    </location>
</feature>
<organism evidence="4 5">
    <name type="scientific">Ostreococcus tauri</name>
    <name type="common">Marine green alga</name>
    <dbReference type="NCBI Taxonomy" id="70448"/>
    <lineage>
        <taxon>Eukaryota</taxon>
        <taxon>Viridiplantae</taxon>
        <taxon>Chlorophyta</taxon>
        <taxon>Mamiellophyceae</taxon>
        <taxon>Mamiellales</taxon>
        <taxon>Bathycoccaceae</taxon>
        <taxon>Ostreococcus</taxon>
    </lineage>
</organism>
<evidence type="ECO:0000313" key="5">
    <source>
        <dbReference type="Proteomes" id="UP000009170"/>
    </source>
</evidence>
<dbReference type="EMBL" id="CAID01000002">
    <property type="protein sequence ID" value="CEG00961.1"/>
    <property type="molecule type" value="Genomic_DNA"/>
</dbReference>
<name>A0A090MDG7_OSTTA</name>
<reference evidence="4 5" key="2">
    <citation type="journal article" date="2014" name="BMC Genomics">
        <title>An improved genome of the model marine alga Ostreococcus tauri unfolds by assessing Illumina de novo assemblies.</title>
        <authorList>
            <person name="Blanc-Mathieu R."/>
            <person name="Verhelst B."/>
            <person name="Derelle E."/>
            <person name="Rombauts S."/>
            <person name="Bouget F.Y."/>
            <person name="Carre I."/>
            <person name="Chateau A."/>
            <person name="Eyre-Walker A."/>
            <person name="Grimsley N."/>
            <person name="Moreau H."/>
            <person name="Piegu B."/>
            <person name="Rivals E."/>
            <person name="Schackwitz W."/>
            <person name="Van de Peer Y."/>
            <person name="Piganeau G."/>
        </authorList>
    </citation>
    <scope>NUCLEOTIDE SEQUENCE [LARGE SCALE GENOMIC DNA]</scope>
    <source>
        <strain evidence="5">OTTH 0595 / CCAP 157/2 / RCC745</strain>
    </source>
</reference>
<comment type="caution">
    <text evidence="4">The sequence shown here is derived from an EMBL/GenBank/DDBJ whole genome shotgun (WGS) entry which is preliminary data.</text>
</comment>
<dbReference type="Proteomes" id="UP000009170">
    <property type="component" value="Unassembled WGS sequence"/>
</dbReference>
<evidence type="ECO:0000259" key="3">
    <source>
        <dbReference type="Pfam" id="PF02731"/>
    </source>
</evidence>
<evidence type="ECO:0000256" key="1">
    <source>
        <dbReference type="ARBA" id="ARBA00010197"/>
    </source>
</evidence>
<dbReference type="GeneID" id="9837037"/>
<comment type="similarity">
    <text evidence="1">Belongs to the SNW family.</text>
</comment>
<accession>A0A090MDG7</accession>
<dbReference type="RefSeq" id="XP_022840701.1">
    <property type="nucleotide sequence ID" value="XM_022985007.1"/>
</dbReference>
<evidence type="ECO:0000313" key="4">
    <source>
        <dbReference type="EMBL" id="CEG00961.1"/>
    </source>
</evidence>
<dbReference type="STRING" id="70448.A0A090MDG7"/>